<dbReference type="CDD" id="cd00009">
    <property type="entry name" value="AAA"/>
    <property type="match status" value="1"/>
</dbReference>
<evidence type="ECO:0000259" key="4">
    <source>
        <dbReference type="PROSITE" id="PS50043"/>
    </source>
</evidence>
<accession>A0A0B6TNP2</accession>
<proteinExistence type="predicted"/>
<feature type="domain" description="HTH luxR-type" evidence="4">
    <location>
        <begin position="824"/>
        <end position="888"/>
    </location>
</feature>
<dbReference type="Gene3D" id="1.25.40.10">
    <property type="entry name" value="Tetratricopeptide repeat domain"/>
    <property type="match status" value="1"/>
</dbReference>
<keyword evidence="6" id="KW-1185">Reference proteome</keyword>
<keyword evidence="3" id="KW-0804">Transcription</keyword>
<dbReference type="Gene3D" id="1.10.10.10">
    <property type="entry name" value="Winged helix-like DNA-binding domain superfamily/Winged helix DNA-binding domain"/>
    <property type="match status" value="1"/>
</dbReference>
<dbReference type="Pfam" id="PF00196">
    <property type="entry name" value="GerE"/>
    <property type="match status" value="1"/>
</dbReference>
<keyword evidence="2" id="KW-0238">DNA-binding</keyword>
<keyword evidence="1" id="KW-0805">Transcription regulation</keyword>
<dbReference type="InterPro" id="IPR011990">
    <property type="entry name" value="TPR-like_helical_dom_sf"/>
</dbReference>
<dbReference type="AlphaFoldDB" id="A0A0B6TNP2"/>
<evidence type="ECO:0000313" key="5">
    <source>
        <dbReference type="EMBL" id="AJK69543.1"/>
    </source>
</evidence>
<dbReference type="Proteomes" id="UP000031928">
    <property type="component" value="Chromosome"/>
</dbReference>
<reference evidence="5 6" key="1">
    <citation type="submission" date="2014-05" db="EMBL/GenBank/DDBJ databases">
        <title>Complete genome sequence of Corynebacterium marinum DSM 44953.</title>
        <authorList>
            <person name="Schaffert L."/>
            <person name="Albersmeier A."/>
            <person name="Kalinowski J."/>
            <person name="Ruckert C."/>
        </authorList>
    </citation>
    <scope>NUCLEOTIDE SEQUENCE [LARGE SCALE GENOMIC DNA]</scope>
    <source>
        <strain evidence="5 6">DSM 44953</strain>
    </source>
</reference>
<dbReference type="STRING" id="1224162.B840_09760"/>
<dbReference type="GO" id="GO:0003677">
    <property type="term" value="F:DNA binding"/>
    <property type="evidence" value="ECO:0007669"/>
    <property type="project" value="UniProtKB-KW"/>
</dbReference>
<evidence type="ECO:0000256" key="3">
    <source>
        <dbReference type="ARBA" id="ARBA00023163"/>
    </source>
</evidence>
<dbReference type="SMART" id="SM00421">
    <property type="entry name" value="HTH_LUXR"/>
    <property type="match status" value="1"/>
</dbReference>
<protein>
    <submittedName>
        <fullName evidence="5">Transcriptional regulator</fullName>
    </submittedName>
</protein>
<dbReference type="SUPFAM" id="SSF46894">
    <property type="entry name" value="C-terminal effector domain of the bipartite response regulators"/>
    <property type="match status" value="1"/>
</dbReference>
<dbReference type="PANTHER" id="PTHR44688:SF16">
    <property type="entry name" value="DNA-BINDING TRANSCRIPTIONAL ACTIVATOR DEVR_DOSR"/>
    <property type="match status" value="1"/>
</dbReference>
<gene>
    <name evidence="5" type="ORF">B840_09760</name>
</gene>
<dbReference type="PRINTS" id="PR00038">
    <property type="entry name" value="HTHLUXR"/>
</dbReference>
<organism evidence="5 6">
    <name type="scientific">Corynebacterium marinum DSM 44953</name>
    <dbReference type="NCBI Taxonomy" id="1224162"/>
    <lineage>
        <taxon>Bacteria</taxon>
        <taxon>Bacillati</taxon>
        <taxon>Actinomycetota</taxon>
        <taxon>Actinomycetes</taxon>
        <taxon>Mycobacteriales</taxon>
        <taxon>Corynebacteriaceae</taxon>
        <taxon>Corynebacterium</taxon>
    </lineage>
</organism>
<dbReference type="CDD" id="cd06170">
    <property type="entry name" value="LuxR_C_like"/>
    <property type="match status" value="1"/>
</dbReference>
<dbReference type="SUPFAM" id="SSF48452">
    <property type="entry name" value="TPR-like"/>
    <property type="match status" value="1"/>
</dbReference>
<dbReference type="PANTHER" id="PTHR44688">
    <property type="entry name" value="DNA-BINDING TRANSCRIPTIONAL ACTIVATOR DEVR_DOSR"/>
    <property type="match status" value="1"/>
</dbReference>
<name>A0A0B6TNP2_9CORY</name>
<dbReference type="PROSITE" id="PS00622">
    <property type="entry name" value="HTH_LUXR_1"/>
    <property type="match status" value="1"/>
</dbReference>
<dbReference type="InterPro" id="IPR000792">
    <property type="entry name" value="Tscrpt_reg_LuxR_C"/>
</dbReference>
<evidence type="ECO:0000256" key="2">
    <source>
        <dbReference type="ARBA" id="ARBA00023125"/>
    </source>
</evidence>
<dbReference type="EMBL" id="CP007790">
    <property type="protein sequence ID" value="AJK69543.1"/>
    <property type="molecule type" value="Genomic_DNA"/>
</dbReference>
<dbReference type="KEGG" id="cmq:B840_09760"/>
<dbReference type="GO" id="GO:0006355">
    <property type="term" value="P:regulation of DNA-templated transcription"/>
    <property type="evidence" value="ECO:0007669"/>
    <property type="project" value="InterPro"/>
</dbReference>
<dbReference type="HOGENOM" id="CLU_006850_3_0_11"/>
<sequence>MGAVYSSHHFGSQQTSGRILHTMIEEVTDLEPGGGLLFLATGPVGSGKSSLVREIARSLPGWSGIMVSALSWQAGNEGALIEHILDRSGHDGTFTDLVDREGARTAIVIDDTHWADVASLRALVEASRRLRRGRLAVIMTASDTHDASDDLPMSRLRELADHAVTLAPLDVEDVAALALSSIGAHLSPLAAAELRDLTGGRPGRIQEVLQAAPADHWRLSNPQIPIPAPWRAALDRRTRGLDVGAVLTAMSILPGTGTGSPGLVRFLADDLDGSLVDAAVTADLLELLPNAGEPVLRFTHPTDRAVVRATTGPAQVTRLHRRAAQYHRASKHIDAALIHEALGIEGTDDDTAERLSRRGEELGAAGRWLDAADAFNLAAKVASNPDVSHDQHLNSIEALIAAADIPRARLHAGSMSRVVRDVKVDSMRSYLALHEGRRSESVSLIDRAWDTLEETHSTDAAMRTRVASRKVLVHLANWEPEKVVEWAKITDDWAPETSPTRIEAQYISMIGRSALTRSIPPDVPLPGETPTLAQRRNMAAGWIHLVHDDPVAARRYLQFNPGNEGSERISLWMDGWLARTQFILGEYRQAERTVERGLARAERFGIRFLEPILLWTGAQVAGYKGDRELSRAYINRLTLSHDAFVIQRIPSAMCRMFVAGIEGDVSGMNRAGEALVAIGQETDISQPGFWPWEDVWAQHLVLSGRIDEADEITTLAEERAAESGIGSLHAKLAVPRAGILMQRGDIEGGIRRFEEAIELIETLTMPSYQARVLYEYGRVLRRLGRRRQADEIFARAGDVFAAMGATEFVNRCNRERRAGGLGTRTTGAGGLTPQEEEIAKLVAEGATNREVARELFLSSKTVEYHLTRVYRKLGVRTRNELPRVLAEL</sequence>
<dbReference type="InterPro" id="IPR016032">
    <property type="entry name" value="Sig_transdc_resp-reg_C-effctor"/>
</dbReference>
<evidence type="ECO:0000313" key="6">
    <source>
        <dbReference type="Proteomes" id="UP000031928"/>
    </source>
</evidence>
<dbReference type="SUPFAM" id="SSF52540">
    <property type="entry name" value="P-loop containing nucleoside triphosphate hydrolases"/>
    <property type="match status" value="1"/>
</dbReference>
<dbReference type="InterPro" id="IPR027417">
    <property type="entry name" value="P-loop_NTPase"/>
</dbReference>
<dbReference type="InterPro" id="IPR036388">
    <property type="entry name" value="WH-like_DNA-bd_sf"/>
</dbReference>
<evidence type="ECO:0000256" key="1">
    <source>
        <dbReference type="ARBA" id="ARBA00023015"/>
    </source>
</evidence>
<dbReference type="PROSITE" id="PS50043">
    <property type="entry name" value="HTH_LUXR_2"/>
    <property type="match status" value="1"/>
</dbReference>